<dbReference type="SUPFAM" id="SSF51735">
    <property type="entry name" value="NAD(P)-binding Rossmann-fold domains"/>
    <property type="match status" value="1"/>
</dbReference>
<reference evidence="1" key="2">
    <citation type="submission" date="2020-09" db="EMBL/GenBank/DDBJ databases">
        <authorList>
            <person name="Sun Q."/>
            <person name="Zhou Y."/>
        </authorList>
    </citation>
    <scope>NUCLEOTIDE SEQUENCE</scope>
    <source>
        <strain evidence="1">CGMCC 1.15343</strain>
    </source>
</reference>
<accession>A0A916XAN5</accession>
<gene>
    <name evidence="1" type="ORF">GCM10011387_11180</name>
</gene>
<sequence length="122" mass="13282">MTLEKNTLAVVLNGSSLQGITAAKNLIHQYNRVLLVGHDRTELKAAMTEIAKQCPADKILYVEADLTRKSELAKLICLVKDKFGGADYVENCMQIEDATALAAFQTALKAFEEAALNSLQLA</sequence>
<dbReference type="InterPro" id="IPR036291">
    <property type="entry name" value="NAD(P)-bd_dom_sf"/>
</dbReference>
<evidence type="ECO:0000313" key="1">
    <source>
        <dbReference type="EMBL" id="GGC59305.1"/>
    </source>
</evidence>
<evidence type="ECO:0008006" key="3">
    <source>
        <dbReference type="Google" id="ProtNLM"/>
    </source>
</evidence>
<dbReference type="EMBL" id="BMIL01000003">
    <property type="protein sequence ID" value="GGC59305.1"/>
    <property type="molecule type" value="Genomic_DNA"/>
</dbReference>
<proteinExistence type="predicted"/>
<dbReference type="Gene3D" id="3.40.50.720">
    <property type="entry name" value="NAD(P)-binding Rossmann-like Domain"/>
    <property type="match status" value="1"/>
</dbReference>
<reference evidence="1" key="1">
    <citation type="journal article" date="2014" name="Int. J. Syst. Evol. Microbiol.">
        <title>Complete genome sequence of Corynebacterium casei LMG S-19264T (=DSM 44701T), isolated from a smear-ripened cheese.</title>
        <authorList>
            <consortium name="US DOE Joint Genome Institute (JGI-PGF)"/>
            <person name="Walter F."/>
            <person name="Albersmeier A."/>
            <person name="Kalinowski J."/>
            <person name="Ruckert C."/>
        </authorList>
    </citation>
    <scope>NUCLEOTIDE SEQUENCE</scope>
    <source>
        <strain evidence="1">CGMCC 1.15343</strain>
    </source>
</reference>
<dbReference type="RefSeq" id="WP_188625869.1">
    <property type="nucleotide sequence ID" value="NZ_BMIL01000003.1"/>
</dbReference>
<protein>
    <recommendedName>
        <fullName evidence="3">Short chain dehydrogenase</fullName>
    </recommendedName>
</protein>
<comment type="caution">
    <text evidence="1">The sequence shown here is derived from an EMBL/GenBank/DDBJ whole genome shotgun (WGS) entry which is preliminary data.</text>
</comment>
<dbReference type="Proteomes" id="UP000651668">
    <property type="component" value="Unassembled WGS sequence"/>
</dbReference>
<keyword evidence="2" id="KW-1185">Reference proteome</keyword>
<organism evidence="1 2">
    <name type="scientific">Pedobacter quisquiliarum</name>
    <dbReference type="NCBI Taxonomy" id="1834438"/>
    <lineage>
        <taxon>Bacteria</taxon>
        <taxon>Pseudomonadati</taxon>
        <taxon>Bacteroidota</taxon>
        <taxon>Sphingobacteriia</taxon>
        <taxon>Sphingobacteriales</taxon>
        <taxon>Sphingobacteriaceae</taxon>
        <taxon>Pedobacter</taxon>
    </lineage>
</organism>
<evidence type="ECO:0000313" key="2">
    <source>
        <dbReference type="Proteomes" id="UP000651668"/>
    </source>
</evidence>
<dbReference type="AlphaFoldDB" id="A0A916XAN5"/>
<name>A0A916XAN5_9SPHI</name>